<reference evidence="1 2" key="1">
    <citation type="submission" date="2016-03" db="EMBL/GenBank/DDBJ databases">
        <authorList>
            <person name="Ploux O."/>
        </authorList>
    </citation>
    <scope>NUCLEOTIDE SEQUENCE [LARGE SCALE GENOMIC DNA]</scope>
    <source>
        <strain evidence="1 2">R-45370</strain>
    </source>
</reference>
<sequence>MNLKPVLFNIFILILSVNLSFVRAEIVDPAFEALLKQQVDINEGVQIQQIMPVELDSRLPGVEQAVLWTIMGPTYWRNQLSILTHESELLKLLGTIPVVGMASGFGPVMSDGTLQVETKISGPNDPLCCPAQDKMLYFRYRDGQLSDVIPHSE</sequence>
<dbReference type="STRING" id="980561.A1359_09560"/>
<dbReference type="AlphaFoldDB" id="A0A177NDG3"/>
<dbReference type="RefSeq" id="WP_066982156.1">
    <property type="nucleotide sequence ID" value="NZ_LUUI01000101.1"/>
</dbReference>
<comment type="caution">
    <text evidence="1">The sequence shown here is derived from an EMBL/GenBank/DDBJ whole genome shotgun (WGS) entry which is preliminary data.</text>
</comment>
<dbReference type="Proteomes" id="UP000078476">
    <property type="component" value="Unassembled WGS sequence"/>
</dbReference>
<accession>A0A177NDG3</accession>
<evidence type="ECO:0000313" key="2">
    <source>
        <dbReference type="Proteomes" id="UP000078476"/>
    </source>
</evidence>
<dbReference type="EMBL" id="LUUI01000101">
    <property type="protein sequence ID" value="OAI15644.1"/>
    <property type="molecule type" value="Genomic_DNA"/>
</dbReference>
<dbReference type="OrthoDB" id="9154628at2"/>
<name>A0A177NDG3_9GAMM</name>
<gene>
    <name evidence="1" type="ORF">A1359_09560</name>
</gene>
<proteinExistence type="predicted"/>
<protein>
    <submittedName>
        <fullName evidence="1">Uncharacterized protein</fullName>
    </submittedName>
</protein>
<keyword evidence="2" id="KW-1185">Reference proteome</keyword>
<evidence type="ECO:0000313" key="1">
    <source>
        <dbReference type="EMBL" id="OAI15644.1"/>
    </source>
</evidence>
<organism evidence="1 2">
    <name type="scientific">Methylomonas lenta</name>
    <dbReference type="NCBI Taxonomy" id="980561"/>
    <lineage>
        <taxon>Bacteria</taxon>
        <taxon>Pseudomonadati</taxon>
        <taxon>Pseudomonadota</taxon>
        <taxon>Gammaproteobacteria</taxon>
        <taxon>Methylococcales</taxon>
        <taxon>Methylococcaceae</taxon>
        <taxon>Methylomonas</taxon>
    </lineage>
</organism>